<feature type="domain" description="Endonuclease/exonuclease/phosphatase" evidence="1">
    <location>
        <begin position="22"/>
        <end position="170"/>
    </location>
</feature>
<name>A0A6A4VPQ8_AMPAM</name>
<evidence type="ECO:0000259" key="1">
    <source>
        <dbReference type="Pfam" id="PF03372"/>
    </source>
</evidence>
<dbReference type="EMBL" id="VIIS01001579">
    <property type="protein sequence ID" value="KAF0296205.1"/>
    <property type="molecule type" value="Genomic_DNA"/>
</dbReference>
<organism evidence="2 3">
    <name type="scientific">Amphibalanus amphitrite</name>
    <name type="common">Striped barnacle</name>
    <name type="synonym">Balanus amphitrite</name>
    <dbReference type="NCBI Taxonomy" id="1232801"/>
    <lineage>
        <taxon>Eukaryota</taxon>
        <taxon>Metazoa</taxon>
        <taxon>Ecdysozoa</taxon>
        <taxon>Arthropoda</taxon>
        <taxon>Crustacea</taxon>
        <taxon>Multicrustacea</taxon>
        <taxon>Cirripedia</taxon>
        <taxon>Thoracica</taxon>
        <taxon>Thoracicalcarea</taxon>
        <taxon>Balanomorpha</taxon>
        <taxon>Balanoidea</taxon>
        <taxon>Balanidae</taxon>
        <taxon>Amphibalaninae</taxon>
        <taxon>Amphibalanus</taxon>
    </lineage>
</organism>
<evidence type="ECO:0000313" key="2">
    <source>
        <dbReference type="EMBL" id="KAF0296205.1"/>
    </source>
</evidence>
<sequence length="190" mass="21179">MRQTTPNRLVPIPGYQLQRRDRPDRRGYGGVAIAARESLEVTTVERPGQPVAGSKLESLWAQIRAGSHRVMVCAVYRPPGLTQAQVTADLDELEEQLQYVRTRHSGPVVIAGDININVRSDTTASARFRQLLHTYSLQQHVTDPTFRSSGSTIDVICTSHGVTRAGTLHCDYSPHNWTRALIPVPDYRPK</sequence>
<dbReference type="InterPro" id="IPR036691">
    <property type="entry name" value="Endo/exonu/phosph_ase_sf"/>
</dbReference>
<dbReference type="GO" id="GO:0003824">
    <property type="term" value="F:catalytic activity"/>
    <property type="evidence" value="ECO:0007669"/>
    <property type="project" value="InterPro"/>
</dbReference>
<comment type="caution">
    <text evidence="2">The sequence shown here is derived from an EMBL/GenBank/DDBJ whole genome shotgun (WGS) entry which is preliminary data.</text>
</comment>
<gene>
    <name evidence="2" type="ORF">FJT64_006355</name>
</gene>
<dbReference type="Proteomes" id="UP000440578">
    <property type="component" value="Unassembled WGS sequence"/>
</dbReference>
<dbReference type="PANTHER" id="PTHR33776:SF4">
    <property type="entry name" value="ENDONUCLEASE_EXONUCLEASE_PHOSPHATASE DOMAIN-CONTAINING PROTEIN"/>
    <property type="match status" value="1"/>
</dbReference>
<dbReference type="AlphaFoldDB" id="A0A6A4VPQ8"/>
<keyword evidence="3" id="KW-1185">Reference proteome</keyword>
<protein>
    <recommendedName>
        <fullName evidence="1">Endonuclease/exonuclease/phosphatase domain-containing protein</fullName>
    </recommendedName>
</protein>
<reference evidence="2 3" key="1">
    <citation type="submission" date="2019-07" db="EMBL/GenBank/DDBJ databases">
        <title>Draft genome assembly of a fouling barnacle, Amphibalanus amphitrite (Darwin, 1854): The first reference genome for Thecostraca.</title>
        <authorList>
            <person name="Kim W."/>
        </authorList>
    </citation>
    <scope>NUCLEOTIDE SEQUENCE [LARGE SCALE GENOMIC DNA]</scope>
    <source>
        <strain evidence="2">SNU_AA5</strain>
        <tissue evidence="2">Soma without cirri and trophi</tissue>
    </source>
</reference>
<dbReference type="PANTHER" id="PTHR33776">
    <property type="entry name" value="ENDO/EXONUCLEASE/PHOSPHATASE DOMAIN-CONTAINING PROTEIN"/>
    <property type="match status" value="1"/>
</dbReference>
<evidence type="ECO:0000313" key="3">
    <source>
        <dbReference type="Proteomes" id="UP000440578"/>
    </source>
</evidence>
<accession>A0A6A4VPQ8</accession>
<dbReference type="SUPFAM" id="SSF56219">
    <property type="entry name" value="DNase I-like"/>
    <property type="match status" value="1"/>
</dbReference>
<proteinExistence type="predicted"/>
<dbReference type="Gene3D" id="3.60.10.10">
    <property type="entry name" value="Endonuclease/exonuclease/phosphatase"/>
    <property type="match status" value="1"/>
</dbReference>
<dbReference type="InterPro" id="IPR005135">
    <property type="entry name" value="Endo/exonuclease/phosphatase"/>
</dbReference>
<dbReference type="Pfam" id="PF03372">
    <property type="entry name" value="Exo_endo_phos"/>
    <property type="match status" value="1"/>
</dbReference>